<name>A0ABM7KRM2_9MYCO</name>
<evidence type="ECO:0000313" key="1">
    <source>
        <dbReference type="EMBL" id="BBZ13819.1"/>
    </source>
</evidence>
<dbReference type="Proteomes" id="UP000467379">
    <property type="component" value="Chromosome"/>
</dbReference>
<reference evidence="1 2" key="1">
    <citation type="journal article" date="2019" name="Emerg. Microbes Infect.">
        <title>Comprehensive subspecies identification of 175 nontuberculous mycobacteria species based on 7547 genomic profiles.</title>
        <authorList>
            <person name="Matsumoto Y."/>
            <person name="Kinjo T."/>
            <person name="Motooka D."/>
            <person name="Nabeya D."/>
            <person name="Jung N."/>
            <person name="Uechi K."/>
            <person name="Horii T."/>
            <person name="Iida T."/>
            <person name="Fujita J."/>
            <person name="Nakamura S."/>
        </authorList>
    </citation>
    <scope>NUCLEOTIDE SEQUENCE [LARGE SCALE GENOMIC DNA]</scope>
    <source>
        <strain evidence="1 2">JCM 12687</strain>
    </source>
</reference>
<protein>
    <submittedName>
        <fullName evidence="1">Uncharacterized protein</fullName>
    </submittedName>
</protein>
<organism evidence="1 2">
    <name type="scientific">Mycobacterium branderi</name>
    <dbReference type="NCBI Taxonomy" id="43348"/>
    <lineage>
        <taxon>Bacteria</taxon>
        <taxon>Bacillati</taxon>
        <taxon>Actinomycetota</taxon>
        <taxon>Actinomycetes</taxon>
        <taxon>Mycobacteriales</taxon>
        <taxon>Mycobacteriaceae</taxon>
        <taxon>Mycobacterium</taxon>
    </lineage>
</organism>
<sequence length="67" mass="7041">MVGGVCRYDVGLGQIDAPLGAISVRGRHAAELTRNAFVTAVNIRETLAVNCLVIAWFGGRINGADTI</sequence>
<keyword evidence="2" id="KW-1185">Reference proteome</keyword>
<gene>
    <name evidence="1" type="ORF">MBRA_40140</name>
</gene>
<proteinExistence type="predicted"/>
<evidence type="ECO:0000313" key="2">
    <source>
        <dbReference type="Proteomes" id="UP000467379"/>
    </source>
</evidence>
<accession>A0ABM7KRM2</accession>
<dbReference type="EMBL" id="AP022606">
    <property type="protein sequence ID" value="BBZ13819.1"/>
    <property type="molecule type" value="Genomic_DNA"/>
</dbReference>